<evidence type="ECO:0000256" key="6">
    <source>
        <dbReference type="ARBA" id="ARBA00022741"/>
    </source>
</evidence>
<evidence type="ECO:0000256" key="10">
    <source>
        <dbReference type="ARBA" id="ARBA00022989"/>
    </source>
</evidence>
<feature type="domain" description="EF-hand" evidence="15">
    <location>
        <begin position="250"/>
        <end position="285"/>
    </location>
</feature>
<dbReference type="FunFam" id="1.10.238.10:FF:000011">
    <property type="entry name" value="Mitochondrial Rho GTPase"/>
    <property type="match status" value="1"/>
</dbReference>
<dbReference type="GO" id="GO:0005741">
    <property type="term" value="C:mitochondrial outer membrane"/>
    <property type="evidence" value="ECO:0007669"/>
    <property type="project" value="UniProtKB-SubCell"/>
</dbReference>
<feature type="transmembrane region" description="Helical" evidence="14">
    <location>
        <begin position="779"/>
        <end position="797"/>
    </location>
</feature>
<keyword evidence="5" id="KW-0677">Repeat</keyword>
<name>A0AAD2PUP2_9STRA</name>
<reference evidence="16" key="1">
    <citation type="submission" date="2023-08" db="EMBL/GenBank/DDBJ databases">
        <authorList>
            <person name="Audoor S."/>
            <person name="Bilcke G."/>
        </authorList>
    </citation>
    <scope>NUCLEOTIDE SEQUENCE</scope>
</reference>
<keyword evidence="12" id="KW-0342">GTP-binding</keyword>
<organism evidence="16 17">
    <name type="scientific">Cylindrotheca closterium</name>
    <dbReference type="NCBI Taxonomy" id="2856"/>
    <lineage>
        <taxon>Eukaryota</taxon>
        <taxon>Sar</taxon>
        <taxon>Stramenopiles</taxon>
        <taxon>Ochrophyta</taxon>
        <taxon>Bacillariophyta</taxon>
        <taxon>Bacillariophyceae</taxon>
        <taxon>Bacillariophycidae</taxon>
        <taxon>Bacillariales</taxon>
        <taxon>Bacillariaceae</taxon>
        <taxon>Cylindrotheca</taxon>
    </lineage>
</organism>
<dbReference type="Proteomes" id="UP001295423">
    <property type="component" value="Unassembled WGS sequence"/>
</dbReference>
<dbReference type="PANTHER" id="PTHR46819:SF1">
    <property type="entry name" value="EF-HAND CALCIUM-BINDING DOMAIN-CONTAINING PROTEIN 7"/>
    <property type="match status" value="1"/>
</dbReference>
<evidence type="ECO:0000313" key="17">
    <source>
        <dbReference type="Proteomes" id="UP001295423"/>
    </source>
</evidence>
<evidence type="ECO:0000256" key="5">
    <source>
        <dbReference type="ARBA" id="ARBA00022737"/>
    </source>
</evidence>
<keyword evidence="11" id="KW-0496">Mitochondrion</keyword>
<evidence type="ECO:0000256" key="8">
    <source>
        <dbReference type="ARBA" id="ARBA00022801"/>
    </source>
</evidence>
<keyword evidence="13 14" id="KW-0472">Membrane</keyword>
<keyword evidence="8" id="KW-0378">Hydrolase</keyword>
<comment type="caution">
    <text evidence="16">The sequence shown here is derived from an EMBL/GenBank/DDBJ whole genome shotgun (WGS) entry which is preliminary data.</text>
</comment>
<feature type="domain" description="EF-hand" evidence="15">
    <location>
        <begin position="372"/>
        <end position="407"/>
    </location>
</feature>
<dbReference type="SMART" id="SM00174">
    <property type="entry name" value="RHO"/>
    <property type="match status" value="1"/>
</dbReference>
<dbReference type="AlphaFoldDB" id="A0AAD2PUP2"/>
<dbReference type="InterPro" id="IPR013567">
    <property type="entry name" value="EF_hand_assoc_2"/>
</dbReference>
<accession>A0AAD2PUP2</accession>
<dbReference type="InterPro" id="IPR018247">
    <property type="entry name" value="EF_Hand_1_Ca_BS"/>
</dbReference>
<dbReference type="GO" id="GO:0003924">
    <property type="term" value="F:GTPase activity"/>
    <property type="evidence" value="ECO:0007669"/>
    <property type="project" value="InterPro"/>
</dbReference>
<dbReference type="PROSITE" id="PS00018">
    <property type="entry name" value="EF_HAND_1"/>
    <property type="match status" value="2"/>
</dbReference>
<keyword evidence="9" id="KW-0106">Calcium</keyword>
<evidence type="ECO:0000256" key="2">
    <source>
        <dbReference type="ARBA" id="ARBA00007981"/>
    </source>
</evidence>
<dbReference type="InterPro" id="IPR002048">
    <property type="entry name" value="EF_hand_dom"/>
</dbReference>
<evidence type="ECO:0000259" key="15">
    <source>
        <dbReference type="PROSITE" id="PS50222"/>
    </source>
</evidence>
<dbReference type="PRINTS" id="PR00449">
    <property type="entry name" value="RASTRNSFRMNG"/>
</dbReference>
<dbReference type="InterPro" id="IPR001806">
    <property type="entry name" value="Small_GTPase"/>
</dbReference>
<dbReference type="SUPFAM" id="SSF47473">
    <property type="entry name" value="EF-hand"/>
    <property type="match status" value="1"/>
</dbReference>
<dbReference type="Pfam" id="PF08356">
    <property type="entry name" value="EF_assoc_2"/>
    <property type="match status" value="1"/>
</dbReference>
<evidence type="ECO:0000256" key="3">
    <source>
        <dbReference type="ARBA" id="ARBA00022692"/>
    </source>
</evidence>
<dbReference type="SUPFAM" id="SSF52540">
    <property type="entry name" value="P-loop containing nucleoside triphosphate hydrolases"/>
    <property type="match status" value="2"/>
</dbReference>
<keyword evidence="3 14" id="KW-0812">Transmembrane</keyword>
<protein>
    <recommendedName>
        <fullName evidence="15">EF-hand domain-containing protein</fullName>
    </recommendedName>
</protein>
<evidence type="ECO:0000256" key="7">
    <source>
        <dbReference type="ARBA" id="ARBA00022787"/>
    </source>
</evidence>
<dbReference type="InterPro" id="IPR027417">
    <property type="entry name" value="P-loop_NTPase"/>
</dbReference>
<keyword evidence="17" id="KW-1185">Reference proteome</keyword>
<keyword evidence="7" id="KW-1000">Mitochondrion outer membrane</keyword>
<comment type="similarity">
    <text evidence="2">Belongs to the mitochondrial Rho GTPase family.</text>
</comment>
<keyword evidence="10 14" id="KW-1133">Transmembrane helix</keyword>
<dbReference type="Pfam" id="PF00071">
    <property type="entry name" value="Ras"/>
    <property type="match status" value="1"/>
</dbReference>
<dbReference type="InterPro" id="IPR052266">
    <property type="entry name" value="Miro-EF-hand_domain"/>
</dbReference>
<dbReference type="PROSITE" id="PS50222">
    <property type="entry name" value="EF_HAND_2"/>
    <property type="match status" value="2"/>
</dbReference>
<keyword evidence="6" id="KW-0547">Nucleotide-binding</keyword>
<comment type="subcellular location">
    <subcellularLocation>
        <location evidence="1">Mitochondrion outer membrane</location>
        <topology evidence="1">Single-pass type IV membrane protein</topology>
    </subcellularLocation>
</comment>
<dbReference type="EMBL" id="CAKOGP040001792">
    <property type="protein sequence ID" value="CAJ1951700.1"/>
    <property type="molecule type" value="Genomic_DNA"/>
</dbReference>
<dbReference type="Gene3D" id="3.40.50.300">
    <property type="entry name" value="P-loop containing nucleotide triphosphate hydrolases"/>
    <property type="match status" value="2"/>
</dbReference>
<evidence type="ECO:0000256" key="12">
    <source>
        <dbReference type="ARBA" id="ARBA00023134"/>
    </source>
</evidence>
<sequence>MSSVGQPPHEVGNDQVKSAITVLVLGDEGVGKSSLISTFVSRHFSEVVPGIMTRVRLPPDPLNASITTIVDSQGGDVALSSVTATLSLATSGSGDGLSGSERRASSASLSSLRKSISSNTLSNVGIVEMVDSIILVYDLDRDETFFRLENHWLPLIERCYNGEVPVIVAGTKMDLFLPSSIAGVTDEQVLARSRQQVVSLMQRFRFIRQCIKCSAKNLLRVDDVFLKAQQAVFYPIVPIYNLDVGKLSENCERAFTRIFRMYDRDHDGLLSHSELDRFQHDTFRVYIYERDLAGWKKVVTRNNPNAEVVREGKFTADGFLSIFDVFICQNRLDVPWTALRKFGYDNDLNLNLPQSILYGLDGADFSWKLSASARRFLADVFLQFDSDKDGVLSLEDIEKIFSVVQTHSLPPWHLNRSADLFRGCFSLPTMPTDSAPSGSEALREVIASSQSLSTSGITIISGATFPTLDLPSTAEEPTINVPSKPLSFLDWMGLWHVASAVSPAVARAELFRLGHVENYQRKRKNQDIASRAAIEPNSRNLDMRLPSREVRVLLLGSPGCGKTALLNSLRCLEDPLSTSKTPIPMTSSVHVRVKKNLSKGSDTEETIVVHLVITDVPEAKAENQALRKKHLTQMLTPGNCDLVMLAFDSTNSASLAYANHLEDEFLIDDIPRVYVATKADQSALEAGDSSGVEGNDTQVSVIQRAALHCRDLDLEPPLVTSATSSMLGAEGDHGEKSRCSVLEHLARSCVFEAGIEQLRAKPHEEEKRRDAAKQRFQKMLWLGVGSGVAAAFVGLLWPTKSKGGRFGWLKSLFNRHSAVM</sequence>
<evidence type="ECO:0000256" key="11">
    <source>
        <dbReference type="ARBA" id="ARBA00023128"/>
    </source>
</evidence>
<dbReference type="Gene3D" id="1.10.238.10">
    <property type="entry name" value="EF-hand"/>
    <property type="match status" value="2"/>
</dbReference>
<evidence type="ECO:0000256" key="1">
    <source>
        <dbReference type="ARBA" id="ARBA00004200"/>
    </source>
</evidence>
<evidence type="ECO:0000256" key="9">
    <source>
        <dbReference type="ARBA" id="ARBA00022837"/>
    </source>
</evidence>
<dbReference type="GO" id="GO:0005509">
    <property type="term" value="F:calcium ion binding"/>
    <property type="evidence" value="ECO:0007669"/>
    <property type="project" value="InterPro"/>
</dbReference>
<dbReference type="PANTHER" id="PTHR46819">
    <property type="entry name" value="EF-HAND CALCIUM-BINDING DOMAIN-CONTAINING PROTEIN 7"/>
    <property type="match status" value="1"/>
</dbReference>
<keyword evidence="4" id="KW-0479">Metal-binding</keyword>
<dbReference type="GO" id="GO:0005525">
    <property type="term" value="F:GTP binding"/>
    <property type="evidence" value="ECO:0007669"/>
    <property type="project" value="UniProtKB-KW"/>
</dbReference>
<evidence type="ECO:0000256" key="13">
    <source>
        <dbReference type="ARBA" id="ARBA00023136"/>
    </source>
</evidence>
<proteinExistence type="inferred from homology"/>
<evidence type="ECO:0000256" key="4">
    <source>
        <dbReference type="ARBA" id="ARBA00022723"/>
    </source>
</evidence>
<evidence type="ECO:0000256" key="14">
    <source>
        <dbReference type="SAM" id="Phobius"/>
    </source>
</evidence>
<evidence type="ECO:0000313" key="16">
    <source>
        <dbReference type="EMBL" id="CAJ1951700.1"/>
    </source>
</evidence>
<dbReference type="InterPro" id="IPR011992">
    <property type="entry name" value="EF-hand-dom_pair"/>
</dbReference>
<dbReference type="PROSITE" id="PS51420">
    <property type="entry name" value="RHO"/>
    <property type="match status" value="1"/>
</dbReference>
<dbReference type="SMART" id="SM00054">
    <property type="entry name" value="EFh"/>
    <property type="match status" value="2"/>
</dbReference>
<gene>
    <name evidence="16" type="ORF">CYCCA115_LOCUS13194</name>
</gene>
<dbReference type="Pfam" id="PF13202">
    <property type="entry name" value="EF-hand_5"/>
    <property type="match status" value="2"/>
</dbReference>
<dbReference type="SMART" id="SM00175">
    <property type="entry name" value="RAB"/>
    <property type="match status" value="1"/>
</dbReference>